<keyword evidence="1" id="KW-0732">Signal</keyword>
<feature type="signal peptide" evidence="1">
    <location>
        <begin position="1"/>
        <end position="20"/>
    </location>
</feature>
<name>A0A561QWN3_9HYPH</name>
<reference evidence="2 3" key="1">
    <citation type="submission" date="2019-06" db="EMBL/GenBank/DDBJ databases">
        <title>Sorghum-associated microbial communities from plants grown in Nebraska, USA.</title>
        <authorList>
            <person name="Schachtman D."/>
        </authorList>
    </citation>
    <scope>NUCLEOTIDE SEQUENCE [LARGE SCALE GENOMIC DNA]</scope>
    <source>
        <strain evidence="2 3">1225</strain>
    </source>
</reference>
<feature type="chain" id="PRO_5022086526" evidence="1">
    <location>
        <begin position="21"/>
        <end position="130"/>
    </location>
</feature>
<proteinExistence type="predicted"/>
<evidence type="ECO:0000256" key="1">
    <source>
        <dbReference type="SAM" id="SignalP"/>
    </source>
</evidence>
<protein>
    <submittedName>
        <fullName evidence="2">Uncharacterized protein</fullName>
    </submittedName>
</protein>
<dbReference type="AlphaFoldDB" id="A0A561QWN3"/>
<sequence>MKLFVLTGLAAFGIAFSALAQTAAAPTAAQMEMAYNSARNQLGVLKYCQNEGHIDGDAATIQTKLLGMIPPPADKTAGDEAEKTGEKGTIAAMGVNQEISATVKAQNITEKQFCETIANAIKQVGAQLPK</sequence>
<keyword evidence="3" id="KW-1185">Reference proteome</keyword>
<dbReference type="NCBIfam" id="NF035933">
    <property type="entry name" value="ESAT6_1"/>
    <property type="match status" value="1"/>
</dbReference>
<evidence type="ECO:0000313" key="2">
    <source>
        <dbReference type="EMBL" id="TWF54766.1"/>
    </source>
</evidence>
<evidence type="ECO:0000313" key="3">
    <source>
        <dbReference type="Proteomes" id="UP000320653"/>
    </source>
</evidence>
<gene>
    <name evidence="2" type="ORF">FHW37_103636</name>
</gene>
<dbReference type="OrthoDB" id="7691610at2"/>
<comment type="caution">
    <text evidence="2">The sequence shown here is derived from an EMBL/GenBank/DDBJ whole genome shotgun (WGS) entry which is preliminary data.</text>
</comment>
<accession>A0A561QWN3</accession>
<dbReference type="EMBL" id="VIWP01000003">
    <property type="protein sequence ID" value="TWF54766.1"/>
    <property type="molecule type" value="Genomic_DNA"/>
</dbReference>
<dbReference type="RefSeq" id="WP_145637488.1">
    <property type="nucleotide sequence ID" value="NZ_VIWP01000003.1"/>
</dbReference>
<dbReference type="Proteomes" id="UP000320653">
    <property type="component" value="Unassembled WGS sequence"/>
</dbReference>
<organism evidence="2 3">
    <name type="scientific">Neorhizobium alkalisoli</name>
    <dbReference type="NCBI Taxonomy" id="528178"/>
    <lineage>
        <taxon>Bacteria</taxon>
        <taxon>Pseudomonadati</taxon>
        <taxon>Pseudomonadota</taxon>
        <taxon>Alphaproteobacteria</taxon>
        <taxon>Hyphomicrobiales</taxon>
        <taxon>Rhizobiaceae</taxon>
        <taxon>Rhizobium/Agrobacterium group</taxon>
        <taxon>Neorhizobium</taxon>
    </lineage>
</organism>